<keyword evidence="3" id="KW-1185">Reference proteome</keyword>
<protein>
    <submittedName>
        <fullName evidence="2">Uncharacterized protein</fullName>
    </submittedName>
</protein>
<comment type="caution">
    <text evidence="2">The sequence shown here is derived from an EMBL/GenBank/DDBJ whole genome shotgun (WGS) entry which is preliminary data.</text>
</comment>
<evidence type="ECO:0000313" key="3">
    <source>
        <dbReference type="Proteomes" id="UP000591131"/>
    </source>
</evidence>
<dbReference type="EMBL" id="JAAPAO010000004">
    <property type="protein sequence ID" value="KAF4678008.1"/>
    <property type="molecule type" value="Genomic_DNA"/>
</dbReference>
<dbReference type="AlphaFoldDB" id="A0A7J6N273"/>
<feature type="signal peptide" evidence="1">
    <location>
        <begin position="1"/>
        <end position="21"/>
    </location>
</feature>
<sequence length="148" mass="16410">MFQEQKCTVLFIVVLNSIAFGHIDKEPSVIKIKKDTGEDIYFPLDQGPTNDGGYYEKHIGHCETDGQKIVGCKCEPGLVLFGYLDPRWVFVCGKRCTDGSLCPTPPKGHAECIYTFCGLTCSSNSDCIDGAVCTKRRDREGPVCLYRT</sequence>
<proteinExistence type="predicted"/>
<keyword evidence="1" id="KW-0732">Signal</keyword>
<reference evidence="2 3" key="1">
    <citation type="submission" date="2020-04" db="EMBL/GenBank/DDBJ databases">
        <title>Perkinsus chesapeaki whole genome sequence.</title>
        <authorList>
            <person name="Bogema D.R."/>
        </authorList>
    </citation>
    <scope>NUCLEOTIDE SEQUENCE [LARGE SCALE GENOMIC DNA]</scope>
    <source>
        <strain evidence="2">ATCC PRA-425</strain>
    </source>
</reference>
<gene>
    <name evidence="2" type="ORF">FOL47_006957</name>
</gene>
<evidence type="ECO:0000313" key="2">
    <source>
        <dbReference type="EMBL" id="KAF4678008.1"/>
    </source>
</evidence>
<accession>A0A7J6N273</accession>
<organism evidence="2 3">
    <name type="scientific">Perkinsus chesapeaki</name>
    <name type="common">Clam parasite</name>
    <name type="synonym">Perkinsus andrewsi</name>
    <dbReference type="NCBI Taxonomy" id="330153"/>
    <lineage>
        <taxon>Eukaryota</taxon>
        <taxon>Sar</taxon>
        <taxon>Alveolata</taxon>
        <taxon>Perkinsozoa</taxon>
        <taxon>Perkinsea</taxon>
        <taxon>Perkinsida</taxon>
        <taxon>Perkinsidae</taxon>
        <taxon>Perkinsus</taxon>
    </lineage>
</organism>
<name>A0A7J6N273_PERCH</name>
<evidence type="ECO:0000256" key="1">
    <source>
        <dbReference type="SAM" id="SignalP"/>
    </source>
</evidence>
<dbReference type="Proteomes" id="UP000591131">
    <property type="component" value="Unassembled WGS sequence"/>
</dbReference>
<feature type="chain" id="PRO_5029551954" evidence="1">
    <location>
        <begin position="22"/>
        <end position="148"/>
    </location>
</feature>